<dbReference type="RefSeq" id="WP_256404033.1">
    <property type="nucleotide sequence ID" value="NZ_CP187151.1"/>
</dbReference>
<evidence type="ECO:0000313" key="1">
    <source>
        <dbReference type="EMBL" id="MFD1633763.1"/>
    </source>
</evidence>
<dbReference type="Proteomes" id="UP001597075">
    <property type="component" value="Unassembled WGS sequence"/>
</dbReference>
<accession>A0ABD6CX20</accession>
<organism evidence="1 2">
    <name type="scientific">Haloplanus ruber</name>
    <dbReference type="NCBI Taxonomy" id="869892"/>
    <lineage>
        <taxon>Archaea</taxon>
        <taxon>Methanobacteriati</taxon>
        <taxon>Methanobacteriota</taxon>
        <taxon>Stenosarchaea group</taxon>
        <taxon>Halobacteria</taxon>
        <taxon>Halobacteriales</taxon>
        <taxon>Haloferacaceae</taxon>
        <taxon>Haloplanus</taxon>
    </lineage>
</organism>
<protein>
    <submittedName>
        <fullName evidence="1">Uncharacterized protein</fullName>
    </submittedName>
</protein>
<reference evidence="1 2" key="1">
    <citation type="journal article" date="2019" name="Int. J. Syst. Evol. Microbiol.">
        <title>The Global Catalogue of Microorganisms (GCM) 10K type strain sequencing project: providing services to taxonomists for standard genome sequencing and annotation.</title>
        <authorList>
            <consortium name="The Broad Institute Genomics Platform"/>
            <consortium name="The Broad Institute Genome Sequencing Center for Infectious Disease"/>
            <person name="Wu L."/>
            <person name="Ma J."/>
        </authorList>
    </citation>
    <scope>NUCLEOTIDE SEQUENCE [LARGE SCALE GENOMIC DNA]</scope>
    <source>
        <strain evidence="1 2">CGMCC 1.10594</strain>
    </source>
</reference>
<sequence length="187" mass="20851">MASEAGAETDAAESDLGVDLDEFEDLPTTDIEVELHVHFGMAGSFPLRMADIFFASDGLHLAEYSYITPMFGLGTKKHRREASAMQDVYDVHGLDEVLLQADTVYWLGDEGIDRVLLHRGGRFGRPKLTVYPADETERSHAYRLHENDDTDALAAELREVADGRPFDVVVKSGWGFAPRENVARFFS</sequence>
<dbReference type="AlphaFoldDB" id="A0ABD6CX20"/>
<gene>
    <name evidence="1" type="ORF">ACFSBJ_08465</name>
</gene>
<keyword evidence="2" id="KW-1185">Reference proteome</keyword>
<comment type="caution">
    <text evidence="1">The sequence shown here is derived from an EMBL/GenBank/DDBJ whole genome shotgun (WGS) entry which is preliminary data.</text>
</comment>
<proteinExistence type="predicted"/>
<evidence type="ECO:0000313" key="2">
    <source>
        <dbReference type="Proteomes" id="UP001597075"/>
    </source>
</evidence>
<dbReference type="EMBL" id="JBHUDL010000010">
    <property type="protein sequence ID" value="MFD1633763.1"/>
    <property type="molecule type" value="Genomic_DNA"/>
</dbReference>
<name>A0ABD6CX20_9EURY</name>